<organism evidence="1">
    <name type="scientific">Prunus dulcis</name>
    <name type="common">Almond</name>
    <name type="synonym">Amygdalus dulcis</name>
    <dbReference type="NCBI Taxonomy" id="3755"/>
    <lineage>
        <taxon>Eukaryota</taxon>
        <taxon>Viridiplantae</taxon>
        <taxon>Streptophyta</taxon>
        <taxon>Embryophyta</taxon>
        <taxon>Tracheophyta</taxon>
        <taxon>Spermatophyta</taxon>
        <taxon>Magnoliopsida</taxon>
        <taxon>eudicotyledons</taxon>
        <taxon>Gunneridae</taxon>
        <taxon>Pentapetalae</taxon>
        <taxon>rosids</taxon>
        <taxon>fabids</taxon>
        <taxon>Rosales</taxon>
        <taxon>Rosaceae</taxon>
        <taxon>Amygdaloideae</taxon>
        <taxon>Amygdaleae</taxon>
        <taxon>Prunus</taxon>
    </lineage>
</organism>
<dbReference type="EMBL" id="AP019302">
    <property type="protein sequence ID" value="BBH05820.1"/>
    <property type="molecule type" value="Genomic_DNA"/>
</dbReference>
<sequence>MVFDVKNVFLHGELMDEVYMDIPPGYNTTQTGIFGRFTMAMKNNSFRQSNSYHILFLEASEREATNYLTTEFEMKNPGGLKYFLGIEVARSQEGIFLSQRKYVLDLLTDIGMLGCKHGDTPIVQNHHFGEYLDQVPTNKERYQRLVGRLIYLSHTRPDIAYAASVVIPTNKERYQRLVGRLIYLSHTRPDIAYAMSVVSQFMHSPSEDCMNAVIRILRYLKSAPKKGLMFSKHGHLNIDGYTDADWTGSITYRKSTSGYFTFMGEARNIRWLPYLVRKPSSERLLTELGYKPTYVMNLLCDKAAIAIAHNPIQHDRTKHVEVDRHYIKQKLEAKVIQFPLVKSEDQLADILTKAISSKAFHNSLDQLGIGDLYAPT</sequence>
<dbReference type="PANTHER" id="PTHR11439:SF467">
    <property type="entry name" value="INTEGRASE CATALYTIC DOMAIN-CONTAINING PROTEIN"/>
    <property type="match status" value="1"/>
</dbReference>
<evidence type="ECO:0008006" key="2">
    <source>
        <dbReference type="Google" id="ProtNLM"/>
    </source>
</evidence>
<dbReference type="PANTHER" id="PTHR11439">
    <property type="entry name" value="GAG-POL-RELATED RETROTRANSPOSON"/>
    <property type="match status" value="1"/>
</dbReference>
<gene>
    <name evidence="1" type="ORF">Prudu_017318</name>
</gene>
<dbReference type="AlphaFoldDB" id="A0A4Y1RNJ3"/>
<reference evidence="1" key="1">
    <citation type="journal article" date="2019" name="Science">
        <title>Mutation of a bHLH transcription factor allowed almond domestication.</title>
        <authorList>
            <person name="Sanchez-Perez R."/>
            <person name="Pavan S."/>
            <person name="Mazzeo R."/>
            <person name="Moldovan C."/>
            <person name="Aiese Cigliano R."/>
            <person name="Del Cueto J."/>
            <person name="Ricciardi F."/>
            <person name="Lotti C."/>
            <person name="Ricciardi L."/>
            <person name="Dicenta F."/>
            <person name="Lopez-Marques R.L."/>
            <person name="Lindberg Moller B."/>
        </authorList>
    </citation>
    <scope>NUCLEOTIDE SEQUENCE</scope>
</reference>
<evidence type="ECO:0000313" key="1">
    <source>
        <dbReference type="EMBL" id="BBH05820.1"/>
    </source>
</evidence>
<dbReference type="CDD" id="cd09272">
    <property type="entry name" value="RNase_HI_RT_Ty1"/>
    <property type="match status" value="1"/>
</dbReference>
<dbReference type="InterPro" id="IPR043502">
    <property type="entry name" value="DNA/RNA_pol_sf"/>
</dbReference>
<proteinExistence type="predicted"/>
<name>A0A4Y1RNJ3_PRUDU</name>
<dbReference type="SUPFAM" id="SSF56672">
    <property type="entry name" value="DNA/RNA polymerases"/>
    <property type="match status" value="2"/>
</dbReference>
<protein>
    <recommendedName>
        <fullName evidence="2">Reverse transcriptase Ty1/copia-type domain-containing protein</fullName>
    </recommendedName>
</protein>
<accession>A0A4Y1RNJ3</accession>